<evidence type="ECO:0000313" key="3">
    <source>
        <dbReference type="Proteomes" id="UP000242180"/>
    </source>
</evidence>
<gene>
    <name evidence="2" type="ORF">BCR43DRAFT_352748</name>
</gene>
<dbReference type="OMA" id="ISMESDH"/>
<comment type="caution">
    <text evidence="2">The sequence shown here is derived from an EMBL/GenBank/DDBJ whole genome shotgun (WGS) entry which is preliminary data.</text>
</comment>
<dbReference type="AlphaFoldDB" id="A0A1X2H6C0"/>
<reference evidence="2 3" key="1">
    <citation type="submission" date="2016-07" db="EMBL/GenBank/DDBJ databases">
        <title>Pervasive Adenine N6-methylation of Active Genes in Fungi.</title>
        <authorList>
            <consortium name="DOE Joint Genome Institute"/>
            <person name="Mondo S.J."/>
            <person name="Dannebaum R.O."/>
            <person name="Kuo R.C."/>
            <person name="Labutti K."/>
            <person name="Haridas S."/>
            <person name="Kuo A."/>
            <person name="Salamov A."/>
            <person name="Ahrendt S.R."/>
            <person name="Lipzen A."/>
            <person name="Sullivan W."/>
            <person name="Andreopoulos W.B."/>
            <person name="Clum A."/>
            <person name="Lindquist E."/>
            <person name="Daum C."/>
            <person name="Ramamoorthy G.K."/>
            <person name="Gryganskyi A."/>
            <person name="Culley D."/>
            <person name="Magnuson J.K."/>
            <person name="James T.Y."/>
            <person name="O'Malley M.A."/>
            <person name="Stajich J.E."/>
            <person name="Spatafora J.W."/>
            <person name="Visel A."/>
            <person name="Grigoriev I.V."/>
        </authorList>
    </citation>
    <scope>NUCLEOTIDE SEQUENCE [LARGE SCALE GENOMIC DNA]</scope>
    <source>
        <strain evidence="2 3">NRRL 2496</strain>
    </source>
</reference>
<feature type="region of interest" description="Disordered" evidence="1">
    <location>
        <begin position="146"/>
        <end position="170"/>
    </location>
</feature>
<protein>
    <submittedName>
        <fullName evidence="2">Uncharacterized protein</fullName>
    </submittedName>
</protein>
<dbReference type="Proteomes" id="UP000242180">
    <property type="component" value="Unassembled WGS sequence"/>
</dbReference>
<organism evidence="2 3">
    <name type="scientific">Syncephalastrum racemosum</name>
    <name type="common">Filamentous fungus</name>
    <dbReference type="NCBI Taxonomy" id="13706"/>
    <lineage>
        <taxon>Eukaryota</taxon>
        <taxon>Fungi</taxon>
        <taxon>Fungi incertae sedis</taxon>
        <taxon>Mucoromycota</taxon>
        <taxon>Mucoromycotina</taxon>
        <taxon>Mucoromycetes</taxon>
        <taxon>Mucorales</taxon>
        <taxon>Syncephalastraceae</taxon>
        <taxon>Syncephalastrum</taxon>
    </lineage>
</organism>
<dbReference type="InParanoid" id="A0A1X2H6C0"/>
<evidence type="ECO:0000313" key="2">
    <source>
        <dbReference type="EMBL" id="ORY94026.1"/>
    </source>
</evidence>
<evidence type="ECO:0000256" key="1">
    <source>
        <dbReference type="SAM" id="MobiDB-lite"/>
    </source>
</evidence>
<proteinExistence type="predicted"/>
<keyword evidence="3" id="KW-1185">Reference proteome</keyword>
<accession>A0A1X2H6C0</accession>
<sequence length="331" mass="38183">MSENFLRRPSFETPVASGERRKSSIDIRGRSIQADVLVALLDRPHEMQSLMQRNKAFYGALQNYIQETQGEKAWRDFHDILLSPREDIPDRAWIATLSVYLQHNPVFLTKFKESIGYDVEEAEEGSEDEDDSEDSMISMESDHMFPNQAHSEDDLEDAEIPPPPPRRKSLLSTHMMHPAATSPIRPMSGNYFHTSRRPILLLRDVPELQARLPVYYPEFFRRARAQMSMAPNASKLSRDARRNSILEEDADILVEEGDPRFNTCEQDHLDSFDRFVRAVCTTRRQQPDDNAWLQEVLESLEGWPDLLDELYDLGASLDERQDSEGARANVF</sequence>
<dbReference type="OrthoDB" id="5279943at2759"/>
<dbReference type="EMBL" id="MCGN01000008">
    <property type="protein sequence ID" value="ORY94026.1"/>
    <property type="molecule type" value="Genomic_DNA"/>
</dbReference>
<name>A0A1X2H6C0_SYNRA</name>